<evidence type="ECO:0000256" key="18">
    <source>
        <dbReference type="ARBA" id="ARBA00023228"/>
    </source>
</evidence>
<dbReference type="PANTHER" id="PTHR12053:SF3">
    <property type="entry name" value="CARBOXYPEPTIDASE Q"/>
    <property type="match status" value="1"/>
</dbReference>
<evidence type="ECO:0000256" key="8">
    <source>
        <dbReference type="ARBA" id="ARBA00022670"/>
    </source>
</evidence>
<evidence type="ECO:0000256" key="6">
    <source>
        <dbReference type="ARBA" id="ARBA00022525"/>
    </source>
</evidence>
<keyword evidence="24" id="KW-1185">Reference proteome</keyword>
<keyword evidence="16" id="KW-0865">Zymogen</keyword>
<keyword evidence="15" id="KW-0482">Metalloprotease</keyword>
<accession>A0ABV6PLK2</accession>
<evidence type="ECO:0000256" key="10">
    <source>
        <dbReference type="ARBA" id="ARBA00022729"/>
    </source>
</evidence>
<keyword evidence="6" id="KW-0964">Secreted</keyword>
<keyword evidence="18" id="KW-0458">Lysosome</keyword>
<evidence type="ECO:0000256" key="16">
    <source>
        <dbReference type="ARBA" id="ARBA00023145"/>
    </source>
</evidence>
<keyword evidence="17" id="KW-0325">Glycoprotein</keyword>
<keyword evidence="13" id="KW-0862">Zinc</keyword>
<proteinExistence type="predicted"/>
<evidence type="ECO:0000256" key="5">
    <source>
        <dbReference type="ARBA" id="ARBA00014116"/>
    </source>
</evidence>
<comment type="subunit">
    <text evidence="19">Homodimer. The monomeric form is inactive while the homodimer is active.</text>
</comment>
<feature type="domain" description="Peptidase M28" evidence="22">
    <location>
        <begin position="253"/>
        <end position="438"/>
    </location>
</feature>
<keyword evidence="7" id="KW-0121">Carboxypeptidase</keyword>
<dbReference type="RefSeq" id="WP_379482169.1">
    <property type="nucleotide sequence ID" value="NZ_JBHLTL010000011.1"/>
</dbReference>
<evidence type="ECO:0000256" key="13">
    <source>
        <dbReference type="ARBA" id="ARBA00022833"/>
    </source>
</evidence>
<protein>
    <recommendedName>
        <fullName evidence="5">Carboxypeptidase Q</fullName>
    </recommendedName>
    <alternativeName>
        <fullName evidence="20">Plasma glutamate carboxypeptidase</fullName>
    </alternativeName>
</protein>
<keyword evidence="10 21" id="KW-0732">Signal</keyword>
<evidence type="ECO:0000256" key="20">
    <source>
        <dbReference type="ARBA" id="ARBA00033328"/>
    </source>
</evidence>
<dbReference type="Proteomes" id="UP001589943">
    <property type="component" value="Unassembled WGS sequence"/>
</dbReference>
<evidence type="ECO:0000259" key="22">
    <source>
        <dbReference type="Pfam" id="PF04389"/>
    </source>
</evidence>
<evidence type="ECO:0000256" key="19">
    <source>
        <dbReference type="ARBA" id="ARBA00025833"/>
    </source>
</evidence>
<evidence type="ECO:0000313" key="24">
    <source>
        <dbReference type="Proteomes" id="UP001589943"/>
    </source>
</evidence>
<evidence type="ECO:0000256" key="14">
    <source>
        <dbReference type="ARBA" id="ARBA00023034"/>
    </source>
</evidence>
<dbReference type="InterPro" id="IPR007484">
    <property type="entry name" value="Peptidase_M28"/>
</dbReference>
<evidence type="ECO:0000256" key="17">
    <source>
        <dbReference type="ARBA" id="ARBA00023180"/>
    </source>
</evidence>
<dbReference type="Pfam" id="PF04389">
    <property type="entry name" value="Peptidase_M28"/>
    <property type="match status" value="1"/>
</dbReference>
<gene>
    <name evidence="23" type="ORF">ACFFF7_15010</name>
</gene>
<evidence type="ECO:0000256" key="1">
    <source>
        <dbReference type="ARBA" id="ARBA00004240"/>
    </source>
</evidence>
<evidence type="ECO:0000256" key="11">
    <source>
        <dbReference type="ARBA" id="ARBA00022801"/>
    </source>
</evidence>
<feature type="signal peptide" evidence="21">
    <location>
        <begin position="1"/>
        <end position="22"/>
    </location>
</feature>
<dbReference type="EMBL" id="JBHLTL010000011">
    <property type="protein sequence ID" value="MFC0590720.1"/>
    <property type="molecule type" value="Genomic_DNA"/>
</dbReference>
<dbReference type="SUPFAM" id="SSF53187">
    <property type="entry name" value="Zn-dependent exopeptidases"/>
    <property type="match status" value="1"/>
</dbReference>
<comment type="subcellular location">
    <subcellularLocation>
        <location evidence="1">Endoplasmic reticulum</location>
    </subcellularLocation>
    <subcellularLocation>
        <location evidence="3">Golgi apparatus</location>
    </subcellularLocation>
    <subcellularLocation>
        <location evidence="2">Lysosome</location>
    </subcellularLocation>
    <subcellularLocation>
        <location evidence="4">Secreted</location>
    </subcellularLocation>
</comment>
<reference evidence="23 24" key="1">
    <citation type="submission" date="2024-09" db="EMBL/GenBank/DDBJ databases">
        <authorList>
            <person name="Sun Q."/>
            <person name="Mori K."/>
        </authorList>
    </citation>
    <scope>NUCLEOTIDE SEQUENCE [LARGE SCALE GENOMIC DNA]</scope>
    <source>
        <strain evidence="23 24">NCAIM B.02537</strain>
    </source>
</reference>
<name>A0ABV6PLK2_9SPHN</name>
<keyword evidence="12" id="KW-0256">Endoplasmic reticulum</keyword>
<evidence type="ECO:0000256" key="15">
    <source>
        <dbReference type="ARBA" id="ARBA00023049"/>
    </source>
</evidence>
<evidence type="ECO:0000256" key="9">
    <source>
        <dbReference type="ARBA" id="ARBA00022723"/>
    </source>
</evidence>
<evidence type="ECO:0000256" key="4">
    <source>
        <dbReference type="ARBA" id="ARBA00004613"/>
    </source>
</evidence>
<keyword evidence="11" id="KW-0378">Hydrolase</keyword>
<organism evidence="23 24">
    <name type="scientific">Novosphingobium aquiterrae</name>
    <dbReference type="NCBI Taxonomy" id="624388"/>
    <lineage>
        <taxon>Bacteria</taxon>
        <taxon>Pseudomonadati</taxon>
        <taxon>Pseudomonadota</taxon>
        <taxon>Alphaproteobacteria</taxon>
        <taxon>Sphingomonadales</taxon>
        <taxon>Sphingomonadaceae</taxon>
        <taxon>Novosphingobium</taxon>
    </lineage>
</organism>
<sequence>MNLSFRALALSASFLMTVQTAAAQPAKDMPASAPSDQTAWTILEDLTTEVGQRLAGSPREAAARDWAVARLKALGFANVRSEPFTITAFVRGAETARLTAPYPQPLHITALGNSVPTPKGGLTAEMVYFPSLDALKAAPAGSLSGKIAYIDNQMRAYQDGSGYGPYGNARRQGAAIASTKGALATVIRSAGTDHNRDPHTGGTNFPAGTKAIPAGAVSAPDADLIARIAARGKPMTVALVLEGYPQPNAPSGNVIADLPGRDPSLPPILLGCHLDSWDLGTGAIDDGAGCAIITAAALRAQQDGKTLRTIRLLWAGSEELGGFGGEAYAKAHAGEPHALAMESDSGADRVWRVQLGLAESNKAVADKVSAALAPLGIVKGQGKPQGGTDVEPIIAAQKLAVIDLDQDATRYFDLHHTPDDTLDKVDPAQLEQNVAAWTAVLKVVANEAGPLSGAN</sequence>
<dbReference type="Gene3D" id="3.40.630.10">
    <property type="entry name" value="Zn peptidases"/>
    <property type="match status" value="1"/>
</dbReference>
<keyword evidence="8" id="KW-0645">Protease</keyword>
<feature type="chain" id="PRO_5046319623" description="Carboxypeptidase Q" evidence="21">
    <location>
        <begin position="23"/>
        <end position="455"/>
    </location>
</feature>
<evidence type="ECO:0000313" key="23">
    <source>
        <dbReference type="EMBL" id="MFC0590720.1"/>
    </source>
</evidence>
<dbReference type="Gene3D" id="3.50.30.30">
    <property type="match status" value="1"/>
</dbReference>
<evidence type="ECO:0000256" key="2">
    <source>
        <dbReference type="ARBA" id="ARBA00004371"/>
    </source>
</evidence>
<keyword evidence="9" id="KW-0479">Metal-binding</keyword>
<keyword evidence="14" id="KW-0333">Golgi apparatus</keyword>
<dbReference type="InterPro" id="IPR039866">
    <property type="entry name" value="CPQ"/>
</dbReference>
<evidence type="ECO:0000256" key="3">
    <source>
        <dbReference type="ARBA" id="ARBA00004555"/>
    </source>
</evidence>
<evidence type="ECO:0000256" key="7">
    <source>
        <dbReference type="ARBA" id="ARBA00022645"/>
    </source>
</evidence>
<evidence type="ECO:0000256" key="12">
    <source>
        <dbReference type="ARBA" id="ARBA00022824"/>
    </source>
</evidence>
<evidence type="ECO:0000256" key="21">
    <source>
        <dbReference type="SAM" id="SignalP"/>
    </source>
</evidence>
<comment type="caution">
    <text evidence="23">The sequence shown here is derived from an EMBL/GenBank/DDBJ whole genome shotgun (WGS) entry which is preliminary data.</text>
</comment>
<dbReference type="PANTHER" id="PTHR12053">
    <property type="entry name" value="PROTEASE FAMILY M28 PLASMA GLUTAMATE CARBOXYPEPTIDASE-RELATED"/>
    <property type="match status" value="1"/>
</dbReference>